<comment type="similarity">
    <text evidence="1">Belongs to the PhzF family.</text>
</comment>
<dbReference type="InterPro" id="IPR003719">
    <property type="entry name" value="Phenazine_PhzF-like"/>
</dbReference>
<reference evidence="4 5" key="1">
    <citation type="submission" date="2020-01" db="EMBL/GenBank/DDBJ databases">
        <authorList>
            <person name="Kim M."/>
        </authorList>
    </citation>
    <scope>NUCLEOTIDE SEQUENCE [LARGE SCALE GENOMIC DNA]</scope>
    <source>
        <strain evidence="4 5">BT10</strain>
    </source>
</reference>
<evidence type="ECO:0000313" key="5">
    <source>
        <dbReference type="Proteomes" id="UP000464214"/>
    </source>
</evidence>
<dbReference type="PIRSF" id="PIRSF016184">
    <property type="entry name" value="PhzC_PhzF"/>
    <property type="match status" value="1"/>
</dbReference>
<accession>A0A6P1NWL5</accession>
<evidence type="ECO:0000313" key="4">
    <source>
        <dbReference type="EMBL" id="QHL86619.1"/>
    </source>
</evidence>
<dbReference type="GO" id="GO:0016853">
    <property type="term" value="F:isomerase activity"/>
    <property type="evidence" value="ECO:0007669"/>
    <property type="project" value="UniProtKB-KW"/>
</dbReference>
<organism evidence="4 5">
    <name type="scientific">Nibribacter ruber</name>
    <dbReference type="NCBI Taxonomy" id="2698458"/>
    <lineage>
        <taxon>Bacteria</taxon>
        <taxon>Pseudomonadati</taxon>
        <taxon>Bacteroidota</taxon>
        <taxon>Cytophagia</taxon>
        <taxon>Cytophagales</taxon>
        <taxon>Hymenobacteraceae</taxon>
        <taxon>Nibribacter</taxon>
    </lineage>
</organism>
<dbReference type="Proteomes" id="UP000464214">
    <property type="component" value="Chromosome"/>
</dbReference>
<dbReference type="SUPFAM" id="SSF54506">
    <property type="entry name" value="Diaminopimelate epimerase-like"/>
    <property type="match status" value="1"/>
</dbReference>
<sequence>MQIKTYIIDSFTQEPFKGNPAGVCLLDSELAPPLMQSIASEMNLSETAFLVPAPESDDHFHIRYFTPKVEIAFCGHATLASAKVVLDRLSLSKATFTTGQGLQLQVSQEEDGGILMHFPLYAPAAKEPLPEIYAALDLSPDDCVGVFYAEPLTLLIVQLKKHKTLLEVKPDYKKLIQEAPYLKGLALTSPSEDPAYDFCSRCFWPWVGINEDPVTGSAHSALAPFWAFILGKTQLNAYQASARGGSMHLTLQPAKSLVEVRSHAQIVLEGVLFV</sequence>
<keyword evidence="5" id="KW-1185">Reference proteome</keyword>
<keyword evidence="2 4" id="KW-0413">Isomerase</keyword>
<proteinExistence type="inferred from homology"/>
<dbReference type="KEGG" id="nib:GU926_03850"/>
<dbReference type="PANTHER" id="PTHR13774:SF17">
    <property type="entry name" value="PHENAZINE BIOSYNTHESIS-LIKE DOMAIN-CONTAINING PROTEIN"/>
    <property type="match status" value="1"/>
</dbReference>
<dbReference type="NCBIfam" id="TIGR00654">
    <property type="entry name" value="PhzF_family"/>
    <property type="match status" value="1"/>
</dbReference>
<feature type="active site" evidence="3">
    <location>
        <position position="46"/>
    </location>
</feature>
<dbReference type="AlphaFoldDB" id="A0A6P1NWL5"/>
<protein>
    <submittedName>
        <fullName evidence="4">PhzF family phenazine biosynthesis isomerase</fullName>
    </submittedName>
</protein>
<dbReference type="RefSeq" id="WP_160689190.1">
    <property type="nucleotide sequence ID" value="NZ_CP047897.1"/>
</dbReference>
<dbReference type="Pfam" id="PF02567">
    <property type="entry name" value="PhzC-PhzF"/>
    <property type="match status" value="1"/>
</dbReference>
<dbReference type="Gene3D" id="3.10.310.10">
    <property type="entry name" value="Diaminopimelate Epimerase, Chain A, domain 1"/>
    <property type="match status" value="2"/>
</dbReference>
<dbReference type="PANTHER" id="PTHR13774">
    <property type="entry name" value="PHENAZINE BIOSYNTHESIS PROTEIN"/>
    <property type="match status" value="1"/>
</dbReference>
<gene>
    <name evidence="4" type="ORF">GU926_03850</name>
</gene>
<evidence type="ECO:0000256" key="1">
    <source>
        <dbReference type="ARBA" id="ARBA00008270"/>
    </source>
</evidence>
<name>A0A6P1NWL5_9BACT</name>
<dbReference type="EMBL" id="CP047897">
    <property type="protein sequence ID" value="QHL86619.1"/>
    <property type="molecule type" value="Genomic_DNA"/>
</dbReference>
<evidence type="ECO:0000256" key="2">
    <source>
        <dbReference type="ARBA" id="ARBA00023235"/>
    </source>
</evidence>
<dbReference type="GO" id="GO:0005737">
    <property type="term" value="C:cytoplasm"/>
    <property type="evidence" value="ECO:0007669"/>
    <property type="project" value="TreeGrafter"/>
</dbReference>
<evidence type="ECO:0000256" key="3">
    <source>
        <dbReference type="PIRSR" id="PIRSR016184-1"/>
    </source>
</evidence>